<feature type="active site" description="Proton donor/acceptor" evidence="7">
    <location>
        <position position="352"/>
    </location>
</feature>
<evidence type="ECO:0000313" key="10">
    <source>
        <dbReference type="EMBL" id="SMF57255.1"/>
    </source>
</evidence>
<dbReference type="STRING" id="1513793.SAMN06296036_118113"/>
<evidence type="ECO:0000256" key="2">
    <source>
        <dbReference type="ARBA" id="ARBA00005992"/>
    </source>
</evidence>
<dbReference type="Proteomes" id="UP000192907">
    <property type="component" value="Unassembled WGS sequence"/>
</dbReference>
<reference evidence="11" key="1">
    <citation type="submission" date="2017-04" db="EMBL/GenBank/DDBJ databases">
        <authorList>
            <person name="Varghese N."/>
            <person name="Submissions S."/>
        </authorList>
    </citation>
    <scope>NUCLEOTIDE SEQUENCE [LARGE SCALE GENOMIC DNA]</scope>
    <source>
        <strain evidence="11">RKEM611</strain>
    </source>
</reference>
<dbReference type="GO" id="GO:0004180">
    <property type="term" value="F:carboxypeptidase activity"/>
    <property type="evidence" value="ECO:0007669"/>
    <property type="project" value="UniProtKB-ARBA"/>
</dbReference>
<dbReference type="PROSITE" id="PS52029">
    <property type="entry name" value="LD_TPASE"/>
    <property type="match status" value="1"/>
</dbReference>
<feature type="domain" description="L,D-TPase catalytic" evidence="9">
    <location>
        <begin position="218"/>
        <end position="394"/>
    </location>
</feature>
<comment type="pathway">
    <text evidence="1 7">Cell wall biogenesis; peptidoglycan biosynthesis.</text>
</comment>
<dbReference type="InterPro" id="IPR038063">
    <property type="entry name" value="Transpep_catalytic_dom"/>
</dbReference>
<dbReference type="Pfam" id="PF03734">
    <property type="entry name" value="YkuD"/>
    <property type="match status" value="1"/>
</dbReference>
<feature type="chain" id="PRO_5012306046" evidence="8">
    <location>
        <begin position="22"/>
        <end position="453"/>
    </location>
</feature>
<evidence type="ECO:0000256" key="6">
    <source>
        <dbReference type="ARBA" id="ARBA00023316"/>
    </source>
</evidence>
<keyword evidence="3" id="KW-0808">Transferase</keyword>
<keyword evidence="8" id="KW-0732">Signal</keyword>
<dbReference type="InterPro" id="IPR045380">
    <property type="entry name" value="LD_TPept_scaffold_dom"/>
</dbReference>
<comment type="similarity">
    <text evidence="2">Belongs to the YkuD family.</text>
</comment>
<dbReference type="PANTHER" id="PTHR41533:SF2">
    <property type="entry name" value="BLR7131 PROTEIN"/>
    <property type="match status" value="1"/>
</dbReference>
<evidence type="ECO:0000313" key="11">
    <source>
        <dbReference type="Proteomes" id="UP000192907"/>
    </source>
</evidence>
<evidence type="ECO:0000256" key="4">
    <source>
        <dbReference type="ARBA" id="ARBA00022960"/>
    </source>
</evidence>
<dbReference type="InterPro" id="IPR005490">
    <property type="entry name" value="LD_TPept_cat_dom"/>
</dbReference>
<dbReference type="PANTHER" id="PTHR41533">
    <property type="entry name" value="L,D-TRANSPEPTIDASE HI_1667-RELATED"/>
    <property type="match status" value="1"/>
</dbReference>
<keyword evidence="4 7" id="KW-0133">Cell shape</keyword>
<dbReference type="OrthoDB" id="9778545at2"/>
<accession>A0A1Y6CEQ4</accession>
<keyword evidence="5 7" id="KW-0573">Peptidoglycan synthesis</keyword>
<dbReference type="Gene3D" id="2.40.440.10">
    <property type="entry name" value="L,D-transpeptidase catalytic domain-like"/>
    <property type="match status" value="1"/>
</dbReference>
<gene>
    <name evidence="10" type="ORF">SAMN06296036_118113</name>
</gene>
<dbReference type="EMBL" id="FWZT01000018">
    <property type="protein sequence ID" value="SMF57255.1"/>
    <property type="molecule type" value="Genomic_DNA"/>
</dbReference>
<dbReference type="RefSeq" id="WP_132322268.1">
    <property type="nucleotide sequence ID" value="NZ_FWZT01000018.1"/>
</dbReference>
<protein>
    <submittedName>
        <fullName evidence="10">L,D-transpeptidase catalytic domain</fullName>
    </submittedName>
</protein>
<dbReference type="GO" id="GO:0009252">
    <property type="term" value="P:peptidoglycan biosynthetic process"/>
    <property type="evidence" value="ECO:0007669"/>
    <property type="project" value="UniProtKB-UniPathway"/>
</dbReference>
<evidence type="ECO:0000256" key="5">
    <source>
        <dbReference type="ARBA" id="ARBA00022984"/>
    </source>
</evidence>
<feature type="active site" description="Nucleophile" evidence="7">
    <location>
        <position position="371"/>
    </location>
</feature>
<evidence type="ECO:0000256" key="1">
    <source>
        <dbReference type="ARBA" id="ARBA00004752"/>
    </source>
</evidence>
<evidence type="ECO:0000256" key="7">
    <source>
        <dbReference type="PROSITE-ProRule" id="PRU01373"/>
    </source>
</evidence>
<evidence type="ECO:0000259" key="9">
    <source>
        <dbReference type="PROSITE" id="PS52029"/>
    </source>
</evidence>
<dbReference type="GO" id="GO:0008360">
    <property type="term" value="P:regulation of cell shape"/>
    <property type="evidence" value="ECO:0007669"/>
    <property type="project" value="UniProtKB-UniRule"/>
</dbReference>
<dbReference type="CDD" id="cd16913">
    <property type="entry name" value="YkuD_like"/>
    <property type="match status" value="1"/>
</dbReference>
<sequence length="453" mass="52760">MFRSALSFMLALQLLSCATSSNDKIQQNLWLDSLSKTELLLNYSPHIKMFISRFPNNYQTLAKYNLSQIPIMRRIGNRHGIDIAKYRSFVYLKRLESKAKKSDRVSMQESILVADLAISLAHHLRFGGIDPRKVDSNWRSLTRRKLPLSILSDLVPSPYFEAKLELFAPQNPGYQRLAKWLQEHHSDLPQNRNLQSLEWRVLANMERWRWLDSQLGRNYVIANIANATLALVSDNRTLISSRIIIGRLARQTPVFSSKIDSIVRHPNWTVPKTIWTQDILPKVQSDPTYLDRFDFRLFEKESRQLRPLKNDQFLQMTKDQQESLVAIQTYGPSNPLGDVKINFENGYQVYLHDSPNRDLFSSKQTALSSGCIRVQKATELAQHLTLLGGREWLELPEEKRHMTQQLKYPIPIHIVYFTVWIDDSGRLYQVKDLYRRDTLMASLLIHADVDLKR</sequence>
<dbReference type="AlphaFoldDB" id="A0A1Y6CEQ4"/>
<proteinExistence type="inferred from homology"/>
<name>A0A1Y6CEQ4_9BACT</name>
<dbReference type="SUPFAM" id="SSF141523">
    <property type="entry name" value="L,D-transpeptidase catalytic domain-like"/>
    <property type="match status" value="1"/>
</dbReference>
<dbReference type="InterPro" id="IPR052905">
    <property type="entry name" value="LD-transpeptidase_YkuD-like"/>
</dbReference>
<dbReference type="GO" id="GO:0071555">
    <property type="term" value="P:cell wall organization"/>
    <property type="evidence" value="ECO:0007669"/>
    <property type="project" value="UniProtKB-UniRule"/>
</dbReference>
<dbReference type="Pfam" id="PF20142">
    <property type="entry name" value="Scaffold"/>
    <property type="match status" value="1"/>
</dbReference>
<feature type="signal peptide" evidence="8">
    <location>
        <begin position="1"/>
        <end position="21"/>
    </location>
</feature>
<dbReference type="UniPathway" id="UPA00219"/>
<organism evidence="10 11">
    <name type="scientific">Pseudobacteriovorax antillogorgiicola</name>
    <dbReference type="NCBI Taxonomy" id="1513793"/>
    <lineage>
        <taxon>Bacteria</taxon>
        <taxon>Pseudomonadati</taxon>
        <taxon>Bdellovibrionota</taxon>
        <taxon>Oligoflexia</taxon>
        <taxon>Oligoflexales</taxon>
        <taxon>Pseudobacteriovoracaceae</taxon>
        <taxon>Pseudobacteriovorax</taxon>
    </lineage>
</organism>
<keyword evidence="6 7" id="KW-0961">Cell wall biogenesis/degradation</keyword>
<evidence type="ECO:0000256" key="8">
    <source>
        <dbReference type="SAM" id="SignalP"/>
    </source>
</evidence>
<evidence type="ECO:0000256" key="3">
    <source>
        <dbReference type="ARBA" id="ARBA00022679"/>
    </source>
</evidence>
<dbReference type="GO" id="GO:0016740">
    <property type="term" value="F:transferase activity"/>
    <property type="evidence" value="ECO:0007669"/>
    <property type="project" value="UniProtKB-KW"/>
</dbReference>
<keyword evidence="11" id="KW-1185">Reference proteome</keyword>